<gene>
    <name evidence="4" type="ORF">SI8410_15019251</name>
</gene>
<dbReference type="OrthoDB" id="782896at2759"/>
<dbReference type="PANTHER" id="PTHR34224:SF2">
    <property type="entry name" value="INTERACTOR OF CONSTITUTIVE ACTIVE ROPS 4"/>
    <property type="match status" value="1"/>
</dbReference>
<feature type="compositionally biased region" description="Basic and acidic residues" evidence="3">
    <location>
        <begin position="156"/>
        <end position="179"/>
    </location>
</feature>
<name>A0A7I8LEX7_SPIIN</name>
<dbReference type="AlphaFoldDB" id="A0A7I8LEX7"/>
<feature type="compositionally biased region" description="Polar residues" evidence="3">
    <location>
        <begin position="26"/>
        <end position="36"/>
    </location>
</feature>
<sequence>MRRSSKEVAMPQQPQRPSPRAPLHNPKTSSSDSSGARTTRRSSPNPESTRRRSPRTPLQERKKMGTKASDLEAKLGRAQEELRKIKEQLVSAESAKNDVQDELAEAKKKLPAPMAATTGDQADLDQKNSGEPDNDEPPPEEPGLHVEEDEGTVNLAEEKVAEEEHRAKLEEEGELERCWTENASLKKQLMEAEKRAVAAENRAEETAQQLSRSGEELAEAKLKASQLQERLESVEWARASLEAEMKKTKVQADQWRKAAEEAAAVLAPTGAAAWPRATAWPAAMGYEVGDGVFTSLWSPLATVEMDMARVEKKTGGIRMFGDLWKKKGPQRF</sequence>
<feature type="compositionally biased region" description="Basic and acidic residues" evidence="3">
    <location>
        <begin position="95"/>
        <end position="108"/>
    </location>
</feature>
<dbReference type="PANTHER" id="PTHR34224">
    <property type="entry name" value="INTERACTOR OF CONSTITUTIVE ACTIVE ROPS 2, CHLOROPLASTIC-RELATED"/>
    <property type="match status" value="1"/>
</dbReference>
<feature type="compositionally biased region" description="Basic and acidic residues" evidence="3">
    <location>
        <begin position="58"/>
        <end position="75"/>
    </location>
</feature>
<reference evidence="4" key="1">
    <citation type="submission" date="2020-02" db="EMBL/GenBank/DDBJ databases">
        <authorList>
            <person name="Scholz U."/>
            <person name="Mascher M."/>
            <person name="Fiebig A."/>
        </authorList>
    </citation>
    <scope>NUCLEOTIDE SEQUENCE</scope>
</reference>
<accession>A0A7I8LEX7</accession>
<comment type="similarity">
    <text evidence="1">Belongs to the ICR family.</text>
</comment>
<evidence type="ECO:0000256" key="2">
    <source>
        <dbReference type="ARBA" id="ARBA00023054"/>
    </source>
</evidence>
<organism evidence="4 5">
    <name type="scientific">Spirodela intermedia</name>
    <name type="common">Intermediate duckweed</name>
    <dbReference type="NCBI Taxonomy" id="51605"/>
    <lineage>
        <taxon>Eukaryota</taxon>
        <taxon>Viridiplantae</taxon>
        <taxon>Streptophyta</taxon>
        <taxon>Embryophyta</taxon>
        <taxon>Tracheophyta</taxon>
        <taxon>Spermatophyta</taxon>
        <taxon>Magnoliopsida</taxon>
        <taxon>Liliopsida</taxon>
        <taxon>Araceae</taxon>
        <taxon>Lemnoideae</taxon>
        <taxon>Spirodela</taxon>
    </lineage>
</organism>
<dbReference type="EMBL" id="LR746278">
    <property type="protein sequence ID" value="CAA7408573.1"/>
    <property type="molecule type" value="Genomic_DNA"/>
</dbReference>
<evidence type="ECO:0000313" key="4">
    <source>
        <dbReference type="EMBL" id="CAA7408573.1"/>
    </source>
</evidence>
<evidence type="ECO:0000313" key="5">
    <source>
        <dbReference type="Proteomes" id="UP000663760"/>
    </source>
</evidence>
<dbReference type="Proteomes" id="UP000663760">
    <property type="component" value="Chromosome 15"/>
</dbReference>
<protein>
    <submittedName>
        <fullName evidence="4">Uncharacterized protein</fullName>
    </submittedName>
</protein>
<dbReference type="InterPro" id="IPR029688">
    <property type="entry name" value="ICR"/>
</dbReference>
<evidence type="ECO:0000256" key="3">
    <source>
        <dbReference type="SAM" id="MobiDB-lite"/>
    </source>
</evidence>
<feature type="region of interest" description="Disordered" evidence="3">
    <location>
        <begin position="1"/>
        <end position="75"/>
    </location>
</feature>
<proteinExistence type="inferred from homology"/>
<keyword evidence="2" id="KW-0175">Coiled coil</keyword>
<evidence type="ECO:0000256" key="1">
    <source>
        <dbReference type="ARBA" id="ARBA00009778"/>
    </source>
</evidence>
<keyword evidence="5" id="KW-1185">Reference proteome</keyword>
<feature type="region of interest" description="Disordered" evidence="3">
    <location>
        <begin position="90"/>
        <end position="179"/>
    </location>
</feature>